<comment type="similarity">
    <text evidence="1">Belongs to the thioredoxin family.</text>
</comment>
<dbReference type="NCBIfam" id="TIGR01068">
    <property type="entry name" value="thioredoxin"/>
    <property type="match status" value="1"/>
</dbReference>
<dbReference type="InterPro" id="IPR036249">
    <property type="entry name" value="Thioredoxin-like_sf"/>
</dbReference>
<evidence type="ECO:0000256" key="3">
    <source>
        <dbReference type="ARBA" id="ARBA00022982"/>
    </source>
</evidence>
<evidence type="ECO:0000256" key="6">
    <source>
        <dbReference type="NCBIfam" id="TIGR01068"/>
    </source>
</evidence>
<dbReference type="InterPro" id="IPR005746">
    <property type="entry name" value="Thioredoxin"/>
</dbReference>
<dbReference type="CDD" id="cd02947">
    <property type="entry name" value="TRX_family"/>
    <property type="match status" value="1"/>
</dbReference>
<evidence type="ECO:0000256" key="4">
    <source>
        <dbReference type="ARBA" id="ARBA00023157"/>
    </source>
</evidence>
<dbReference type="RefSeq" id="WP_390866569.1">
    <property type="nucleotide sequence ID" value="NZ_JAHHZF010000004.1"/>
</dbReference>
<dbReference type="Pfam" id="PF00085">
    <property type="entry name" value="Thioredoxin"/>
    <property type="match status" value="1"/>
</dbReference>
<dbReference type="Gene3D" id="3.40.30.10">
    <property type="entry name" value="Glutaredoxin"/>
    <property type="match status" value="1"/>
</dbReference>
<feature type="compositionally biased region" description="Polar residues" evidence="7">
    <location>
        <begin position="1"/>
        <end position="13"/>
    </location>
</feature>
<feature type="region of interest" description="Disordered" evidence="7">
    <location>
        <begin position="1"/>
        <end position="42"/>
    </location>
</feature>
<protein>
    <recommendedName>
        <fullName evidence="6">Thioredoxin</fullName>
    </recommendedName>
</protein>
<organism evidence="9 10">
    <name type="scientific">Prosthecodimorpha staleyi</name>
    <dbReference type="NCBI Taxonomy" id="2840188"/>
    <lineage>
        <taxon>Bacteria</taxon>
        <taxon>Pseudomonadati</taxon>
        <taxon>Pseudomonadota</taxon>
        <taxon>Alphaproteobacteria</taxon>
        <taxon>Hyphomicrobiales</taxon>
        <taxon>Ancalomicrobiaceae</taxon>
        <taxon>Prosthecodimorpha</taxon>
    </lineage>
</organism>
<keyword evidence="2" id="KW-0813">Transport</keyword>
<dbReference type="EMBL" id="JAHHZF010000004">
    <property type="protein sequence ID" value="MBT9289580.1"/>
    <property type="molecule type" value="Genomic_DNA"/>
</dbReference>
<proteinExistence type="inferred from homology"/>
<dbReference type="Pfam" id="PF14559">
    <property type="entry name" value="TPR_19"/>
    <property type="match status" value="1"/>
</dbReference>
<dbReference type="SUPFAM" id="SSF52833">
    <property type="entry name" value="Thioredoxin-like"/>
    <property type="match status" value="1"/>
</dbReference>
<name>A0A947GEN7_9HYPH</name>
<dbReference type="AlphaFoldDB" id="A0A947GEN7"/>
<dbReference type="GO" id="GO:0015035">
    <property type="term" value="F:protein-disulfide reductase activity"/>
    <property type="evidence" value="ECO:0007669"/>
    <property type="project" value="UniProtKB-UniRule"/>
</dbReference>
<dbReference type="InterPro" id="IPR017937">
    <property type="entry name" value="Thioredoxin_CS"/>
</dbReference>
<dbReference type="PANTHER" id="PTHR45663">
    <property type="entry name" value="GEO12009P1"/>
    <property type="match status" value="1"/>
</dbReference>
<comment type="caution">
    <text evidence="9">The sequence shown here is derived from an EMBL/GenBank/DDBJ whole genome shotgun (WGS) entry which is preliminary data.</text>
</comment>
<sequence>MSGPSFSFGNQFSGRPAAQPAEAQPAAGAAPAGRPASGGVTASFGAAPVPPVGGAMPAPAAKGDDLIKETTTRDFMRDVIEASRQVPVLVDFWAEWCGPCKQLTPVIEKVVRNAKGKVRLVKMNIDHHPEVAGQLGIRSIPAVIAFKNGQPLDGFMGAVPESQIQSFIERIAGPVGPSDAETLLAEAEAALAAGDLQGAADLFAAVREMEPDNLAGLAGLVRTLVAAKEFDEARALIATVPAAKQSDPAVAAARAQLELAEQSAKLGDSLELEARLASDANDHDARFNLALILNAHDKREAAVDHLVEIVRRKRDWNEEAARKQLLQFFDAWGPKDEMTLYGRRRLSSVLFA</sequence>
<evidence type="ECO:0000256" key="7">
    <source>
        <dbReference type="SAM" id="MobiDB-lite"/>
    </source>
</evidence>
<evidence type="ECO:0000256" key="1">
    <source>
        <dbReference type="ARBA" id="ARBA00008987"/>
    </source>
</evidence>
<gene>
    <name evidence="9" type="primary">trxA</name>
    <name evidence="9" type="ORF">KL771_08955</name>
</gene>
<dbReference type="GO" id="GO:0005829">
    <property type="term" value="C:cytosol"/>
    <property type="evidence" value="ECO:0007669"/>
    <property type="project" value="TreeGrafter"/>
</dbReference>
<dbReference type="SUPFAM" id="SSF48452">
    <property type="entry name" value="TPR-like"/>
    <property type="match status" value="1"/>
</dbReference>
<evidence type="ECO:0000256" key="2">
    <source>
        <dbReference type="ARBA" id="ARBA00022448"/>
    </source>
</evidence>
<keyword evidence="10" id="KW-1185">Reference proteome</keyword>
<accession>A0A947GEN7</accession>
<feature type="domain" description="Thioredoxin" evidence="8">
    <location>
        <begin position="50"/>
        <end position="173"/>
    </location>
</feature>
<keyword evidence="4" id="KW-1015">Disulfide bond</keyword>
<dbReference type="PRINTS" id="PR00421">
    <property type="entry name" value="THIOREDOXIN"/>
</dbReference>
<reference evidence="9 10" key="1">
    <citation type="submission" date="2021-06" db="EMBL/GenBank/DDBJ databases">
        <authorList>
            <person name="Grouzdev D.S."/>
            <person name="Koziaeva V."/>
        </authorList>
    </citation>
    <scope>NUCLEOTIDE SEQUENCE [LARGE SCALE GENOMIC DNA]</scope>
    <source>
        <strain evidence="9 10">22</strain>
    </source>
</reference>
<keyword evidence="5" id="KW-0676">Redox-active center</keyword>
<dbReference type="InterPro" id="IPR011990">
    <property type="entry name" value="TPR-like_helical_dom_sf"/>
</dbReference>
<feature type="compositionally biased region" description="Low complexity" evidence="7">
    <location>
        <begin position="14"/>
        <end position="39"/>
    </location>
</feature>
<dbReference type="GO" id="GO:0045454">
    <property type="term" value="P:cell redox homeostasis"/>
    <property type="evidence" value="ECO:0007669"/>
    <property type="project" value="TreeGrafter"/>
</dbReference>
<dbReference type="PANTHER" id="PTHR45663:SF11">
    <property type="entry name" value="GEO12009P1"/>
    <property type="match status" value="1"/>
</dbReference>
<evidence type="ECO:0000256" key="5">
    <source>
        <dbReference type="ARBA" id="ARBA00023284"/>
    </source>
</evidence>
<dbReference type="Gene3D" id="1.25.40.10">
    <property type="entry name" value="Tetratricopeptide repeat domain"/>
    <property type="match status" value="2"/>
</dbReference>
<evidence type="ECO:0000313" key="9">
    <source>
        <dbReference type="EMBL" id="MBT9289580.1"/>
    </source>
</evidence>
<evidence type="ECO:0000259" key="8">
    <source>
        <dbReference type="PROSITE" id="PS51352"/>
    </source>
</evidence>
<dbReference type="FunFam" id="3.40.30.10:FF:000001">
    <property type="entry name" value="Thioredoxin"/>
    <property type="match status" value="1"/>
</dbReference>
<dbReference type="PROSITE" id="PS51352">
    <property type="entry name" value="THIOREDOXIN_2"/>
    <property type="match status" value="1"/>
</dbReference>
<dbReference type="InterPro" id="IPR013766">
    <property type="entry name" value="Thioredoxin_domain"/>
</dbReference>
<keyword evidence="3" id="KW-0249">Electron transport</keyword>
<dbReference type="GO" id="GO:0006950">
    <property type="term" value="P:response to stress"/>
    <property type="evidence" value="ECO:0007669"/>
    <property type="project" value="UniProtKB-ARBA"/>
</dbReference>
<dbReference type="PROSITE" id="PS00194">
    <property type="entry name" value="THIOREDOXIN_1"/>
    <property type="match status" value="1"/>
</dbReference>
<dbReference type="Proteomes" id="UP000766595">
    <property type="component" value="Unassembled WGS sequence"/>
</dbReference>
<evidence type="ECO:0000313" key="10">
    <source>
        <dbReference type="Proteomes" id="UP000766595"/>
    </source>
</evidence>
<dbReference type="Pfam" id="PF14561">
    <property type="entry name" value="TPR_20"/>
    <property type="match status" value="1"/>
</dbReference>